<keyword evidence="3 7" id="KW-0479">Metal-binding</keyword>
<dbReference type="InterPro" id="IPR000923">
    <property type="entry name" value="BlueCu_1"/>
</dbReference>
<reference evidence="9 10" key="1">
    <citation type="submission" date="2017-02" db="EMBL/GenBank/DDBJ databases">
        <authorList>
            <person name="Peterson S.W."/>
        </authorList>
    </citation>
    <scope>NUCLEOTIDE SEQUENCE [LARGE SCALE GENOMIC DNA]</scope>
    <source>
        <strain evidence="9 10">S285</strain>
    </source>
</reference>
<comment type="cofactor">
    <cofactor evidence="7">
        <name>Cu cation</name>
        <dbReference type="ChEBI" id="CHEBI:23378"/>
    </cofactor>
    <text evidence="7">Binds 1 copper ion per subunit.</text>
</comment>
<dbReference type="PRINTS" id="PR00155">
    <property type="entry name" value="AMICYANIN"/>
</dbReference>
<dbReference type="RefSeq" id="WP_085770526.1">
    <property type="nucleotide sequence ID" value="NZ_AP027149.1"/>
</dbReference>
<dbReference type="PANTHER" id="PTHR36507">
    <property type="entry name" value="BLL1555 PROTEIN"/>
    <property type="match status" value="1"/>
</dbReference>
<dbReference type="SUPFAM" id="SSF49503">
    <property type="entry name" value="Cupredoxins"/>
    <property type="match status" value="1"/>
</dbReference>
<proteinExistence type="predicted"/>
<dbReference type="InterPro" id="IPR002386">
    <property type="entry name" value="Amicyanin/Pseudoazurin"/>
</dbReference>
<dbReference type="AlphaFoldDB" id="A0A1W6MS73"/>
<keyword evidence="4" id="KW-0574">Periplasm</keyword>
<evidence type="ECO:0000259" key="8">
    <source>
        <dbReference type="Pfam" id="PF00127"/>
    </source>
</evidence>
<dbReference type="OrthoDB" id="9796416at2"/>
<dbReference type="STRING" id="655015.B1812_04555"/>
<keyword evidence="6 7" id="KW-0186">Copper</keyword>
<dbReference type="PANTHER" id="PTHR36507:SF1">
    <property type="entry name" value="BLL1555 PROTEIN"/>
    <property type="match status" value="1"/>
</dbReference>
<dbReference type="Proteomes" id="UP000193978">
    <property type="component" value="Chromosome"/>
</dbReference>
<evidence type="ECO:0000313" key="10">
    <source>
        <dbReference type="Proteomes" id="UP000193978"/>
    </source>
</evidence>
<accession>A0A1W6MS73</accession>
<feature type="binding site" evidence="7">
    <location>
        <position position="59"/>
    </location>
    <ligand>
        <name>Cu cation</name>
        <dbReference type="ChEBI" id="CHEBI:23378"/>
    </ligand>
</feature>
<dbReference type="InterPro" id="IPR008972">
    <property type="entry name" value="Cupredoxin"/>
</dbReference>
<evidence type="ECO:0000313" key="9">
    <source>
        <dbReference type="EMBL" id="ARN80463.1"/>
    </source>
</evidence>
<organism evidence="9 10">
    <name type="scientific">Methylocystis bryophila</name>
    <dbReference type="NCBI Taxonomy" id="655015"/>
    <lineage>
        <taxon>Bacteria</taxon>
        <taxon>Pseudomonadati</taxon>
        <taxon>Pseudomonadota</taxon>
        <taxon>Alphaproteobacteria</taxon>
        <taxon>Hyphomicrobiales</taxon>
        <taxon>Methylocystaceae</taxon>
        <taxon>Methylocystis</taxon>
    </lineage>
</organism>
<sequence length="111" mass="11941">MPTRLWLSAATIALAIVALPGGAVAAKSMAIEKFAFDPPTLTASIGERVSFVNRDELPHSVVGIRDGTEIFRSNEQMDQDEAYSIVMDRAGEIVIRCGLHGSMSARIVVKP</sequence>
<dbReference type="Pfam" id="PF00127">
    <property type="entry name" value="Copper-bind"/>
    <property type="match status" value="1"/>
</dbReference>
<dbReference type="Gene3D" id="2.60.40.420">
    <property type="entry name" value="Cupredoxins - blue copper proteins"/>
    <property type="match status" value="1"/>
</dbReference>
<keyword evidence="2" id="KW-0813">Transport</keyword>
<dbReference type="GO" id="GO:0005507">
    <property type="term" value="F:copper ion binding"/>
    <property type="evidence" value="ECO:0007669"/>
    <property type="project" value="InterPro"/>
</dbReference>
<feature type="domain" description="Blue (type 1) copper" evidence="8">
    <location>
        <begin position="28"/>
        <end position="109"/>
    </location>
</feature>
<dbReference type="InterPro" id="IPR052721">
    <property type="entry name" value="ET_Amicyanin"/>
</dbReference>
<gene>
    <name evidence="9" type="ORF">B1812_04555</name>
</gene>
<evidence type="ECO:0000256" key="4">
    <source>
        <dbReference type="ARBA" id="ARBA00022764"/>
    </source>
</evidence>
<evidence type="ECO:0000256" key="5">
    <source>
        <dbReference type="ARBA" id="ARBA00022982"/>
    </source>
</evidence>
<evidence type="ECO:0000256" key="1">
    <source>
        <dbReference type="ARBA" id="ARBA00004418"/>
    </source>
</evidence>
<evidence type="ECO:0000256" key="6">
    <source>
        <dbReference type="ARBA" id="ARBA00023008"/>
    </source>
</evidence>
<dbReference type="GO" id="GO:0042597">
    <property type="term" value="C:periplasmic space"/>
    <property type="evidence" value="ECO:0007669"/>
    <property type="project" value="UniProtKB-SubCell"/>
</dbReference>
<name>A0A1W6MS73_9HYPH</name>
<keyword evidence="10" id="KW-1185">Reference proteome</keyword>
<comment type="subcellular location">
    <subcellularLocation>
        <location evidence="1">Periplasm</location>
    </subcellularLocation>
</comment>
<protein>
    <recommendedName>
        <fullName evidence="8">Blue (type 1) copper domain-containing protein</fullName>
    </recommendedName>
</protein>
<dbReference type="GO" id="GO:0009055">
    <property type="term" value="F:electron transfer activity"/>
    <property type="evidence" value="ECO:0007669"/>
    <property type="project" value="InterPro"/>
</dbReference>
<evidence type="ECO:0000256" key="2">
    <source>
        <dbReference type="ARBA" id="ARBA00022448"/>
    </source>
</evidence>
<dbReference type="EMBL" id="CP019948">
    <property type="protein sequence ID" value="ARN80463.1"/>
    <property type="molecule type" value="Genomic_DNA"/>
</dbReference>
<keyword evidence="5" id="KW-0249">Electron transport</keyword>
<evidence type="ECO:0000256" key="7">
    <source>
        <dbReference type="PIRSR" id="PIRSR602386-1"/>
    </source>
</evidence>
<dbReference type="KEGG" id="mbry:B1812_04555"/>
<evidence type="ECO:0000256" key="3">
    <source>
        <dbReference type="ARBA" id="ARBA00022723"/>
    </source>
</evidence>
<feature type="binding site" evidence="7">
    <location>
        <position position="100"/>
    </location>
    <ligand>
        <name>Cu cation</name>
        <dbReference type="ChEBI" id="CHEBI:23378"/>
    </ligand>
</feature>
<feature type="binding site" evidence="7">
    <location>
        <position position="97"/>
    </location>
    <ligand>
        <name>Cu cation</name>
        <dbReference type="ChEBI" id="CHEBI:23378"/>
    </ligand>
</feature>